<dbReference type="AlphaFoldDB" id="A0A1Y1XG83"/>
<sequence>MYSFYNRGSTLLNFLCTVLPALLICLALTSPILLKKSNPEVNINIENVYMKKFSSAFKPVNEKEAIMFTKYIYHYPYRNAPRGDMALMDFDLDADLTSVFNWNVKELFVYLVYEFQKPKQEFNQVVIWDYIITDKKDAHIKGKNIESKYLVTALDNKLKGVQGNLTLYWDIIPNTGLLIQKSKGNVVVPITKIESY</sequence>
<keyword evidence="3 10" id="KW-0812">Transmembrane</keyword>
<evidence type="ECO:0000256" key="8">
    <source>
        <dbReference type="ARBA" id="ARBA00045670"/>
    </source>
</evidence>
<comment type="caution">
    <text evidence="11">The sequence shown here is derived from an EMBL/GenBank/DDBJ whole genome shotgun (WGS) entry which is preliminary data.</text>
</comment>
<evidence type="ECO:0000256" key="5">
    <source>
        <dbReference type="ARBA" id="ARBA00022968"/>
    </source>
</evidence>
<protein>
    <recommendedName>
        <fullName evidence="9">Signal peptidase subunit 3</fullName>
    </recommendedName>
</protein>
<comment type="subcellular location">
    <subcellularLocation>
        <location evidence="1">Endoplasmic reticulum membrane</location>
        <topology evidence="1">Single-pass type II membrane protein</topology>
    </subcellularLocation>
</comment>
<keyword evidence="7 9" id="KW-0472">Membrane</keyword>
<organism evidence="11 12">
    <name type="scientific">Anaeromyces robustus</name>
    <dbReference type="NCBI Taxonomy" id="1754192"/>
    <lineage>
        <taxon>Eukaryota</taxon>
        <taxon>Fungi</taxon>
        <taxon>Fungi incertae sedis</taxon>
        <taxon>Chytridiomycota</taxon>
        <taxon>Chytridiomycota incertae sedis</taxon>
        <taxon>Neocallimastigomycetes</taxon>
        <taxon>Neocallimastigales</taxon>
        <taxon>Neocallimastigaceae</taxon>
        <taxon>Anaeromyces</taxon>
    </lineage>
</organism>
<dbReference type="Pfam" id="PF04573">
    <property type="entry name" value="SPC22"/>
    <property type="match status" value="1"/>
</dbReference>
<dbReference type="PANTHER" id="PTHR12804:SF0">
    <property type="entry name" value="SIGNAL PEPTIDASE COMPLEX SUBUNIT 3"/>
    <property type="match status" value="1"/>
</dbReference>
<reference evidence="11 12" key="1">
    <citation type="submission" date="2016-08" db="EMBL/GenBank/DDBJ databases">
        <title>A Parts List for Fungal Cellulosomes Revealed by Comparative Genomics.</title>
        <authorList>
            <consortium name="DOE Joint Genome Institute"/>
            <person name="Haitjema C.H."/>
            <person name="Gilmore S.P."/>
            <person name="Henske J.K."/>
            <person name="Solomon K.V."/>
            <person name="De Groot R."/>
            <person name="Kuo A."/>
            <person name="Mondo S.J."/>
            <person name="Salamov A.A."/>
            <person name="Labutti K."/>
            <person name="Zhao Z."/>
            <person name="Chiniquy J."/>
            <person name="Barry K."/>
            <person name="Brewer H.M."/>
            <person name="Purvine S.O."/>
            <person name="Wright A.T."/>
            <person name="Boxma B."/>
            <person name="Van Alen T."/>
            <person name="Hackstein J.H."/>
            <person name="Baker S.E."/>
            <person name="Grigoriev I.V."/>
            <person name="O'Malley M.A."/>
        </authorList>
    </citation>
    <scope>NUCLEOTIDE SEQUENCE [LARGE SCALE GENOMIC DNA]</scope>
    <source>
        <strain evidence="11 12">S4</strain>
    </source>
</reference>
<dbReference type="Proteomes" id="UP000193944">
    <property type="component" value="Unassembled WGS sequence"/>
</dbReference>
<evidence type="ECO:0000256" key="1">
    <source>
        <dbReference type="ARBA" id="ARBA00004648"/>
    </source>
</evidence>
<reference evidence="11 12" key="2">
    <citation type="submission" date="2016-08" db="EMBL/GenBank/DDBJ databases">
        <title>Pervasive Adenine N6-methylation of Active Genes in Fungi.</title>
        <authorList>
            <consortium name="DOE Joint Genome Institute"/>
            <person name="Mondo S.J."/>
            <person name="Dannebaum R.O."/>
            <person name="Kuo R.C."/>
            <person name="Labutti K."/>
            <person name="Haridas S."/>
            <person name="Kuo A."/>
            <person name="Salamov A."/>
            <person name="Ahrendt S.R."/>
            <person name="Lipzen A."/>
            <person name="Sullivan W."/>
            <person name="Andreopoulos W.B."/>
            <person name="Clum A."/>
            <person name="Lindquist E."/>
            <person name="Daum C."/>
            <person name="Ramamoorthy G.K."/>
            <person name="Gryganskyi A."/>
            <person name="Culley D."/>
            <person name="Magnuson J.K."/>
            <person name="James T.Y."/>
            <person name="O'Malley M.A."/>
            <person name="Stajich J.E."/>
            <person name="Spatafora J.W."/>
            <person name="Visel A."/>
            <person name="Grigoriev I.V."/>
        </authorList>
    </citation>
    <scope>NUCLEOTIDE SEQUENCE [LARGE SCALE GENOMIC DNA]</scope>
    <source>
        <strain evidence="11 12">S4</strain>
    </source>
</reference>
<keyword evidence="5" id="KW-0735">Signal-anchor</keyword>
<keyword evidence="4 9" id="KW-0256">Endoplasmic reticulum</keyword>
<evidence type="ECO:0000256" key="3">
    <source>
        <dbReference type="ARBA" id="ARBA00022692"/>
    </source>
</evidence>
<accession>A0A1Y1XG83</accession>
<evidence type="ECO:0000256" key="2">
    <source>
        <dbReference type="ARBA" id="ARBA00009289"/>
    </source>
</evidence>
<dbReference type="InterPro" id="IPR007653">
    <property type="entry name" value="SPC3"/>
</dbReference>
<dbReference type="GO" id="GO:0005787">
    <property type="term" value="C:signal peptidase complex"/>
    <property type="evidence" value="ECO:0007669"/>
    <property type="project" value="UniProtKB-UniRule"/>
</dbReference>
<dbReference type="PANTHER" id="PTHR12804">
    <property type="entry name" value="MICROSOMAL SIGNAL PEPTIDASE 23 KD SUBUNIT SPC22/23"/>
    <property type="match status" value="1"/>
</dbReference>
<evidence type="ECO:0000256" key="6">
    <source>
        <dbReference type="ARBA" id="ARBA00022989"/>
    </source>
</evidence>
<keyword evidence="6 10" id="KW-1133">Transmembrane helix</keyword>
<dbReference type="GO" id="GO:0006465">
    <property type="term" value="P:signal peptide processing"/>
    <property type="evidence" value="ECO:0007669"/>
    <property type="project" value="UniProtKB-UniRule"/>
</dbReference>
<name>A0A1Y1XG83_9FUNG</name>
<evidence type="ECO:0000313" key="11">
    <source>
        <dbReference type="EMBL" id="ORX84723.1"/>
    </source>
</evidence>
<comment type="function">
    <text evidence="8">Essential component of the signal peptidase complex (SPC) which catalyzes the cleavage of N-terminal signal sequences from nascent proteins as they are translocated into the lumen of the endoplasmic reticulum. Essential for the SPC catalytic activity, possibly by stabilizing and positioning the active center of the complex close to the lumenal surface. Essential for viability.</text>
</comment>
<dbReference type="EMBL" id="MCFG01000047">
    <property type="protein sequence ID" value="ORX84723.1"/>
    <property type="molecule type" value="Genomic_DNA"/>
</dbReference>
<evidence type="ECO:0000256" key="10">
    <source>
        <dbReference type="SAM" id="Phobius"/>
    </source>
</evidence>
<dbReference type="PIRSF" id="PIRSF016089">
    <property type="entry name" value="SPC22"/>
    <property type="match status" value="1"/>
</dbReference>
<feature type="transmembrane region" description="Helical" evidence="10">
    <location>
        <begin position="12"/>
        <end position="34"/>
    </location>
</feature>
<evidence type="ECO:0000256" key="9">
    <source>
        <dbReference type="PIRNR" id="PIRNR016089"/>
    </source>
</evidence>
<dbReference type="GO" id="GO:0045047">
    <property type="term" value="P:protein targeting to ER"/>
    <property type="evidence" value="ECO:0007669"/>
    <property type="project" value="TreeGrafter"/>
</dbReference>
<evidence type="ECO:0000256" key="7">
    <source>
        <dbReference type="ARBA" id="ARBA00023136"/>
    </source>
</evidence>
<keyword evidence="12" id="KW-1185">Reference proteome</keyword>
<dbReference type="OrthoDB" id="10261524at2759"/>
<evidence type="ECO:0000256" key="4">
    <source>
        <dbReference type="ARBA" id="ARBA00022824"/>
    </source>
</evidence>
<proteinExistence type="inferred from homology"/>
<comment type="similarity">
    <text evidence="2 9">Belongs to the SPCS3 family.</text>
</comment>
<gene>
    <name evidence="11" type="ORF">BCR32DRAFT_276909</name>
</gene>
<evidence type="ECO:0000313" key="12">
    <source>
        <dbReference type="Proteomes" id="UP000193944"/>
    </source>
</evidence>
<dbReference type="STRING" id="1754192.A0A1Y1XG83"/>